<accession>A0A5J6VLW0</accession>
<evidence type="ECO:0000313" key="1">
    <source>
        <dbReference type="EMBL" id="QFG74597.1"/>
    </source>
</evidence>
<organism evidence="1">
    <name type="scientific">Megaviridae environmental sample</name>
    <dbReference type="NCBI Taxonomy" id="1737588"/>
    <lineage>
        <taxon>Viruses</taxon>
        <taxon>Varidnaviria</taxon>
        <taxon>Bamfordvirae</taxon>
        <taxon>Nucleocytoviricota</taxon>
        <taxon>Megaviricetes</taxon>
        <taxon>Imitervirales</taxon>
        <taxon>Mimiviridae</taxon>
        <taxon>environmental samples</taxon>
    </lineage>
</organism>
<protein>
    <submittedName>
        <fullName evidence="1">Uncharacterized protein</fullName>
    </submittedName>
</protein>
<reference evidence="1" key="1">
    <citation type="journal article" date="2019" name="Philos. Trans. R. Soc. Lond., B, Biol. Sci.">
        <title>Targeted metagenomic recovery of four divergent viruses reveals shared and distinctive characteristics of giant viruses of marine eukaryotes.</title>
        <authorList>
            <person name="Needham D.M."/>
            <person name="Poirier C."/>
            <person name="Hehenberger E."/>
            <person name="Jimenez V."/>
            <person name="Swalwell J.E."/>
            <person name="Santoro A.E."/>
            <person name="Worden A.Z."/>
        </authorList>
    </citation>
    <scope>NUCLEOTIDE SEQUENCE</scope>
    <source>
        <strain evidence="1">MPacV-611</strain>
    </source>
</reference>
<sequence>MSVIKENAKAGFISGLKFLDTFLSKDRTLHRSVYLF</sequence>
<name>A0A5J6VLW0_9VIRU</name>
<proteinExistence type="predicted"/>
<dbReference type="EMBL" id="MN448289">
    <property type="protein sequence ID" value="QFG74597.1"/>
    <property type="molecule type" value="Genomic_DNA"/>
</dbReference>